<evidence type="ECO:0000313" key="2">
    <source>
        <dbReference type="Proteomes" id="UP000326396"/>
    </source>
</evidence>
<gene>
    <name evidence="1" type="ORF">E3N88_44349</name>
</gene>
<organism evidence="1 2">
    <name type="scientific">Mikania micrantha</name>
    <name type="common">bitter vine</name>
    <dbReference type="NCBI Taxonomy" id="192012"/>
    <lineage>
        <taxon>Eukaryota</taxon>
        <taxon>Viridiplantae</taxon>
        <taxon>Streptophyta</taxon>
        <taxon>Embryophyta</taxon>
        <taxon>Tracheophyta</taxon>
        <taxon>Spermatophyta</taxon>
        <taxon>Magnoliopsida</taxon>
        <taxon>eudicotyledons</taxon>
        <taxon>Gunneridae</taxon>
        <taxon>Pentapetalae</taxon>
        <taxon>asterids</taxon>
        <taxon>campanulids</taxon>
        <taxon>Asterales</taxon>
        <taxon>Asteraceae</taxon>
        <taxon>Asteroideae</taxon>
        <taxon>Heliantheae alliance</taxon>
        <taxon>Eupatorieae</taxon>
        <taxon>Mikania</taxon>
    </lineage>
</organism>
<keyword evidence="2" id="KW-1185">Reference proteome</keyword>
<proteinExistence type="predicted"/>
<sequence>MTPFLFENTLQSPPQKFQVVSFFSMKISTLKQPSNPDCAETDLHVYPLFINDFKEHMSPIRDCKLLKNIEQVQQHHMQDLNLHYSLISRAFGLKHFQDIVMADILGSFEGHNIPINHLLLSYFKN</sequence>
<dbReference type="Proteomes" id="UP000326396">
    <property type="component" value="Unassembled WGS sequence"/>
</dbReference>
<dbReference type="EMBL" id="SZYD01001725">
    <property type="protein sequence ID" value="KAD0384257.1"/>
    <property type="molecule type" value="Genomic_DNA"/>
</dbReference>
<comment type="caution">
    <text evidence="1">The sequence shown here is derived from an EMBL/GenBank/DDBJ whole genome shotgun (WGS) entry which is preliminary data.</text>
</comment>
<protein>
    <submittedName>
        <fullName evidence="1">Uncharacterized protein</fullName>
    </submittedName>
</protein>
<accession>A0A5N6LEM4</accession>
<dbReference type="AlphaFoldDB" id="A0A5N6LEM4"/>
<name>A0A5N6LEM4_9ASTR</name>
<evidence type="ECO:0000313" key="1">
    <source>
        <dbReference type="EMBL" id="KAD0384257.1"/>
    </source>
</evidence>
<reference evidence="1 2" key="1">
    <citation type="submission" date="2019-05" db="EMBL/GenBank/DDBJ databases">
        <title>Mikania micrantha, genome provides insights into the molecular mechanism of rapid growth.</title>
        <authorList>
            <person name="Liu B."/>
        </authorList>
    </citation>
    <scope>NUCLEOTIDE SEQUENCE [LARGE SCALE GENOMIC DNA]</scope>
    <source>
        <strain evidence="1">NLD-2019</strain>
        <tissue evidence="1">Leaf</tissue>
    </source>
</reference>